<feature type="compositionally biased region" description="Acidic residues" evidence="8">
    <location>
        <begin position="291"/>
        <end position="304"/>
    </location>
</feature>
<dbReference type="InterPro" id="IPR006786">
    <property type="entry name" value="Pinin_SDK_MemA"/>
</dbReference>
<evidence type="ECO:0000313" key="11">
    <source>
        <dbReference type="Proteomes" id="UP000664203"/>
    </source>
</evidence>
<feature type="compositionally biased region" description="Polar residues" evidence="8">
    <location>
        <begin position="259"/>
        <end position="268"/>
    </location>
</feature>
<evidence type="ECO:0000259" key="9">
    <source>
        <dbReference type="Pfam" id="PF04696"/>
    </source>
</evidence>
<dbReference type="InterPro" id="IPR039853">
    <property type="entry name" value="Pinin"/>
</dbReference>
<evidence type="ECO:0000256" key="2">
    <source>
        <dbReference type="ARBA" id="ARBA00010386"/>
    </source>
</evidence>
<sequence>MAEAPLAVASAVILPESEQSPSPPATLKRRQPSFSDDRPKRPRFAHNDTSGSRPDTTTSPQSAIQDTRQTERRRSGQMEERKRGQRLFGALLGTLSQSSSSTAQMRRTDIEKKQQAKLKLQAEEQDEKKKQKLEALLVVRRREQRKFDKQSMQIRHSNMLAQAHFLQTRSEPRLYYKPWELSPSDEQKIKAQVEAVEESIEREAKQWDIDNVATNDEAHPPTNGDADPPETQEEDARVVDTVGAATNGEDPSSPKLSEDTNVNDTIASMDSGEKEMPAEPSEAAKDHGDNGEELVEGEEDTVIY</sequence>
<protein>
    <recommendedName>
        <fullName evidence="9">Pinin/SDK/MemA protein domain-containing protein</fullName>
    </recommendedName>
</protein>
<feature type="domain" description="Pinin/SDK/MemA protein" evidence="9">
    <location>
        <begin position="79"/>
        <end position="194"/>
    </location>
</feature>
<gene>
    <name evidence="10" type="ORF">ALECFALPRED_005873</name>
</gene>
<organism evidence="10 11">
    <name type="scientific">Alectoria fallacina</name>
    <dbReference type="NCBI Taxonomy" id="1903189"/>
    <lineage>
        <taxon>Eukaryota</taxon>
        <taxon>Fungi</taxon>
        <taxon>Dikarya</taxon>
        <taxon>Ascomycota</taxon>
        <taxon>Pezizomycotina</taxon>
        <taxon>Lecanoromycetes</taxon>
        <taxon>OSLEUM clade</taxon>
        <taxon>Lecanoromycetidae</taxon>
        <taxon>Lecanorales</taxon>
        <taxon>Lecanorineae</taxon>
        <taxon>Parmeliaceae</taxon>
        <taxon>Alectoria</taxon>
    </lineage>
</organism>
<dbReference type="PANTHER" id="PTHR12707:SF0">
    <property type="entry name" value="PININ"/>
    <property type="match status" value="1"/>
</dbReference>
<dbReference type="EMBL" id="CAJPDR010000370">
    <property type="protein sequence ID" value="CAF9934158.1"/>
    <property type="molecule type" value="Genomic_DNA"/>
</dbReference>
<evidence type="ECO:0000256" key="5">
    <source>
        <dbReference type="ARBA" id="ARBA00023163"/>
    </source>
</evidence>
<dbReference type="PANTHER" id="PTHR12707">
    <property type="entry name" value="PINN"/>
    <property type="match status" value="1"/>
</dbReference>
<evidence type="ECO:0000256" key="3">
    <source>
        <dbReference type="ARBA" id="ARBA00022664"/>
    </source>
</evidence>
<name>A0A8H3G022_9LECA</name>
<evidence type="ECO:0000256" key="6">
    <source>
        <dbReference type="ARBA" id="ARBA00023187"/>
    </source>
</evidence>
<evidence type="ECO:0000313" key="10">
    <source>
        <dbReference type="EMBL" id="CAF9934158.1"/>
    </source>
</evidence>
<dbReference type="GO" id="GO:0006397">
    <property type="term" value="P:mRNA processing"/>
    <property type="evidence" value="ECO:0007669"/>
    <property type="project" value="UniProtKB-KW"/>
</dbReference>
<feature type="compositionally biased region" description="Basic and acidic residues" evidence="8">
    <location>
        <begin position="199"/>
        <end position="208"/>
    </location>
</feature>
<feature type="compositionally biased region" description="Polar residues" evidence="8">
    <location>
        <begin position="47"/>
        <end position="67"/>
    </location>
</feature>
<proteinExistence type="inferred from homology"/>
<comment type="caution">
    <text evidence="10">The sequence shown here is derived from an EMBL/GenBank/DDBJ whole genome shotgun (WGS) entry which is preliminary data.</text>
</comment>
<evidence type="ECO:0000256" key="1">
    <source>
        <dbReference type="ARBA" id="ARBA00004123"/>
    </source>
</evidence>
<keyword evidence="6" id="KW-0508">mRNA splicing</keyword>
<feature type="compositionally biased region" description="Basic and acidic residues" evidence="8">
    <location>
        <begin position="271"/>
        <end position="290"/>
    </location>
</feature>
<dbReference type="OrthoDB" id="330772at2759"/>
<dbReference type="AlphaFoldDB" id="A0A8H3G022"/>
<dbReference type="Pfam" id="PF04696">
    <property type="entry name" value="Pinin_SDK_memA"/>
    <property type="match status" value="1"/>
</dbReference>
<evidence type="ECO:0000256" key="4">
    <source>
        <dbReference type="ARBA" id="ARBA00023015"/>
    </source>
</evidence>
<feature type="region of interest" description="Disordered" evidence="8">
    <location>
        <begin position="193"/>
        <end position="304"/>
    </location>
</feature>
<feature type="compositionally biased region" description="Basic and acidic residues" evidence="8">
    <location>
        <begin position="68"/>
        <end position="82"/>
    </location>
</feature>
<comment type="similarity">
    <text evidence="2">Belongs to the pinin family.</text>
</comment>
<dbReference type="GO" id="GO:0071013">
    <property type="term" value="C:catalytic step 2 spliceosome"/>
    <property type="evidence" value="ECO:0007669"/>
    <property type="project" value="TreeGrafter"/>
</dbReference>
<dbReference type="GO" id="GO:0008380">
    <property type="term" value="P:RNA splicing"/>
    <property type="evidence" value="ECO:0007669"/>
    <property type="project" value="UniProtKB-KW"/>
</dbReference>
<evidence type="ECO:0000256" key="7">
    <source>
        <dbReference type="ARBA" id="ARBA00023242"/>
    </source>
</evidence>
<keyword evidence="11" id="KW-1185">Reference proteome</keyword>
<keyword evidence="4" id="KW-0805">Transcription regulation</keyword>
<feature type="region of interest" description="Disordered" evidence="8">
    <location>
        <begin position="1"/>
        <end position="114"/>
    </location>
</feature>
<feature type="compositionally biased region" description="Low complexity" evidence="8">
    <location>
        <begin position="89"/>
        <end position="104"/>
    </location>
</feature>
<evidence type="ECO:0000256" key="8">
    <source>
        <dbReference type="SAM" id="MobiDB-lite"/>
    </source>
</evidence>
<comment type="subcellular location">
    <subcellularLocation>
        <location evidence="1">Nucleus</location>
    </subcellularLocation>
</comment>
<keyword evidence="7" id="KW-0539">Nucleus</keyword>
<reference evidence="10" key="1">
    <citation type="submission" date="2021-03" db="EMBL/GenBank/DDBJ databases">
        <authorList>
            <person name="Tagirdzhanova G."/>
        </authorList>
    </citation>
    <scope>NUCLEOTIDE SEQUENCE</scope>
</reference>
<keyword evidence="3" id="KW-0507">mRNA processing</keyword>
<keyword evidence="5" id="KW-0804">Transcription</keyword>
<dbReference type="Proteomes" id="UP000664203">
    <property type="component" value="Unassembled WGS sequence"/>
</dbReference>
<accession>A0A8H3G022</accession>